<evidence type="ECO:0000256" key="2">
    <source>
        <dbReference type="ARBA" id="ARBA00022679"/>
    </source>
</evidence>
<dbReference type="RefSeq" id="WP_328740554.1">
    <property type="nucleotide sequence ID" value="NZ_CP108036.1"/>
</dbReference>
<comment type="similarity">
    <text evidence="1">Belongs to the P-Pant transferase superfamily. Gsp/Sfp/HetI/AcpT family.</text>
</comment>
<dbReference type="InterPro" id="IPR008278">
    <property type="entry name" value="4-PPantetheinyl_Trfase_dom"/>
</dbReference>
<accession>A0ABZ1QKE9</accession>
<dbReference type="Pfam" id="PF01648">
    <property type="entry name" value="ACPS"/>
    <property type="match status" value="1"/>
</dbReference>
<evidence type="ECO:0000313" key="5">
    <source>
        <dbReference type="Proteomes" id="UP001432312"/>
    </source>
</evidence>
<proteinExistence type="inferred from homology"/>
<sequence>MPGLALAGPTGAVLAAAGDVRELLTRTELDRAGALRSAADRDDFLAAHALVRLCAGRLLGRPAQSLTVVQRCGSCDRPHGRPRLVEAPGTGVSLAHARGWVAAAAAADGPVGVDVEAVDDADVDWRTAEAVCTEEELAALRSDTHPRRAFLRQWVRKESLVKVGAGTLDEPARLDVPVYGQEPPRWHGWRLLDWGGAQAVGCVAAREEMRLRLLG</sequence>
<organism evidence="4 5">
    <name type="scientific">Streptomyces erythrochromogenes</name>
    <dbReference type="NCBI Taxonomy" id="285574"/>
    <lineage>
        <taxon>Bacteria</taxon>
        <taxon>Bacillati</taxon>
        <taxon>Actinomycetota</taxon>
        <taxon>Actinomycetes</taxon>
        <taxon>Kitasatosporales</taxon>
        <taxon>Streptomycetaceae</taxon>
        <taxon>Streptomyces</taxon>
    </lineage>
</organism>
<reference evidence="4" key="1">
    <citation type="submission" date="2022-10" db="EMBL/GenBank/DDBJ databases">
        <title>The complete genomes of actinobacterial strains from the NBC collection.</title>
        <authorList>
            <person name="Joergensen T.S."/>
            <person name="Alvarez Arevalo M."/>
            <person name="Sterndorff E.B."/>
            <person name="Faurdal D."/>
            <person name="Vuksanovic O."/>
            <person name="Mourched A.-S."/>
            <person name="Charusanti P."/>
            <person name="Shaw S."/>
            <person name="Blin K."/>
            <person name="Weber T."/>
        </authorList>
    </citation>
    <scope>NUCLEOTIDE SEQUENCE</scope>
    <source>
        <strain evidence="4">NBC_00303</strain>
    </source>
</reference>
<dbReference type="InterPro" id="IPR050559">
    <property type="entry name" value="P-Pant_transferase_sf"/>
</dbReference>
<keyword evidence="5" id="KW-1185">Reference proteome</keyword>
<evidence type="ECO:0000259" key="3">
    <source>
        <dbReference type="Pfam" id="PF01648"/>
    </source>
</evidence>
<dbReference type="PANTHER" id="PTHR12215:SF10">
    <property type="entry name" value="L-AMINOADIPATE-SEMIALDEHYDE DEHYDROGENASE-PHOSPHOPANTETHEINYL TRANSFERASE"/>
    <property type="match status" value="1"/>
</dbReference>
<dbReference type="Gene3D" id="3.90.470.20">
    <property type="entry name" value="4'-phosphopantetheinyl transferase domain"/>
    <property type="match status" value="1"/>
</dbReference>
<gene>
    <name evidence="4" type="ORF">OHA91_32830</name>
</gene>
<keyword evidence="2 4" id="KW-0808">Transferase</keyword>
<evidence type="ECO:0000313" key="4">
    <source>
        <dbReference type="EMBL" id="WUN82882.1"/>
    </source>
</evidence>
<name>A0ABZ1QKE9_9ACTN</name>
<dbReference type="Proteomes" id="UP001432312">
    <property type="component" value="Chromosome"/>
</dbReference>
<dbReference type="GO" id="GO:0016740">
    <property type="term" value="F:transferase activity"/>
    <property type="evidence" value="ECO:0007669"/>
    <property type="project" value="UniProtKB-KW"/>
</dbReference>
<dbReference type="PANTHER" id="PTHR12215">
    <property type="entry name" value="PHOSPHOPANTETHEINE TRANSFERASE"/>
    <property type="match status" value="1"/>
</dbReference>
<dbReference type="EMBL" id="CP108036">
    <property type="protein sequence ID" value="WUN82882.1"/>
    <property type="molecule type" value="Genomic_DNA"/>
</dbReference>
<protein>
    <submittedName>
        <fullName evidence="4">4'-phosphopantetheinyl transferase superfamily protein</fullName>
    </submittedName>
</protein>
<dbReference type="SUPFAM" id="SSF56214">
    <property type="entry name" value="4'-phosphopantetheinyl transferase"/>
    <property type="match status" value="2"/>
</dbReference>
<evidence type="ECO:0000256" key="1">
    <source>
        <dbReference type="ARBA" id="ARBA00010990"/>
    </source>
</evidence>
<feature type="domain" description="4'-phosphopantetheinyl transferase" evidence="3">
    <location>
        <begin position="110"/>
        <end position="163"/>
    </location>
</feature>
<dbReference type="GeneID" id="95500934"/>
<dbReference type="InterPro" id="IPR037143">
    <property type="entry name" value="4-PPantetheinyl_Trfase_dom_sf"/>
</dbReference>